<organism evidence="7 8">
    <name type="scientific">Cryptosporidium parvum</name>
    <dbReference type="NCBI Taxonomy" id="5807"/>
    <lineage>
        <taxon>Eukaryota</taxon>
        <taxon>Sar</taxon>
        <taxon>Alveolata</taxon>
        <taxon>Apicomplexa</taxon>
        <taxon>Conoidasida</taxon>
        <taxon>Coccidia</taxon>
        <taxon>Eucoccidiorida</taxon>
        <taxon>Eimeriorina</taxon>
        <taxon>Cryptosporidiidae</taxon>
        <taxon>Cryptosporidium</taxon>
    </lineage>
</organism>
<evidence type="ECO:0000256" key="1">
    <source>
        <dbReference type="ARBA" id="ARBA00022527"/>
    </source>
</evidence>
<name>A0A7S7RFL3_CRYPV</name>
<dbReference type="Pfam" id="PF00069">
    <property type="entry name" value="Pkinase"/>
    <property type="match status" value="1"/>
</dbReference>
<dbReference type="Gene3D" id="1.10.510.10">
    <property type="entry name" value="Transferase(Phosphotransferase) domain 1"/>
    <property type="match status" value="1"/>
</dbReference>
<dbReference type="PROSITE" id="PS50011">
    <property type="entry name" value="PROTEIN_KINASE_DOM"/>
    <property type="match status" value="1"/>
</dbReference>
<evidence type="ECO:0000256" key="5">
    <source>
        <dbReference type="ARBA" id="ARBA00022840"/>
    </source>
</evidence>
<dbReference type="InterPro" id="IPR008271">
    <property type="entry name" value="Ser/Thr_kinase_AS"/>
</dbReference>
<evidence type="ECO:0000259" key="6">
    <source>
        <dbReference type="PROSITE" id="PS50011"/>
    </source>
</evidence>
<keyword evidence="5" id="KW-0067">ATP-binding</keyword>
<dbReference type="GO" id="GO:0004674">
    <property type="term" value="F:protein serine/threonine kinase activity"/>
    <property type="evidence" value="ECO:0007669"/>
    <property type="project" value="UniProtKB-KW"/>
</dbReference>
<evidence type="ECO:0000256" key="4">
    <source>
        <dbReference type="ARBA" id="ARBA00022777"/>
    </source>
</evidence>
<keyword evidence="1" id="KW-0723">Serine/threonine-protein kinase</keyword>
<protein>
    <recommendedName>
        <fullName evidence="6">Protein kinase domain-containing protein</fullName>
    </recommendedName>
</protein>
<dbReference type="SMART" id="SM00220">
    <property type="entry name" value="S_TKc"/>
    <property type="match status" value="1"/>
</dbReference>
<sequence length="304" mass="35473">MEVKSSGIFEEILIKSEISSKKVSKVCIAEGLTKSGEKINLILLKMYRKDMVVNHNHIWNERNVLEYIRDCQTMKEDEKLALPLIYDSLVLEEKETKITYICIALNYIRGKTLDKYINNTSLSVDFLRKIFIQVAKVIGSLHKEGIIHRDIKCSNIIIESETEKIKLIDMSLSCFVDTKKQRLSEFCGSFHTMAPEMICMQKPNYSIEYDWWSFGVLIYEMVFGIPPYGYHPEENKYLLKRINESPKSLSFPEPVIFMGDFIQGRKNREETEDLIMKLLNKDESIRLGSNGDFKQVIEHPWFKS</sequence>
<dbReference type="InterPro" id="IPR000719">
    <property type="entry name" value="Prot_kinase_dom"/>
</dbReference>
<dbReference type="VEuPathDB" id="CryptoDB:CPATCC_0012430"/>
<reference evidence="7 8" key="1">
    <citation type="submission" date="2019-09" db="EMBL/GenBank/DDBJ databases">
        <title>Consistent, comparative and evidence-based genome assembly and annotation for Cryptosporidium parvum, C. hominis and C. tyzzeri.</title>
        <authorList>
            <person name="Baptista R.P."/>
            <person name="Li Y."/>
            <person name="Sateriale A."/>
            <person name="Ansell B."/>
            <person name="Jex A."/>
            <person name="Sanders M."/>
            <person name="Brooks K."/>
            <person name="Tracey A."/>
            <person name="Berriman M."/>
            <person name="Striepen B."/>
            <person name="Cotton J.A."/>
            <person name="Kissinger J.C."/>
        </authorList>
    </citation>
    <scope>NUCLEOTIDE SEQUENCE [LARGE SCALE GENOMIC DNA]</scope>
    <source>
        <strain evidence="7 8">IOWA-ATCC</strain>
    </source>
</reference>
<keyword evidence="2" id="KW-0808">Transferase</keyword>
<keyword evidence="3" id="KW-0547">Nucleotide-binding</keyword>
<evidence type="ECO:0000256" key="3">
    <source>
        <dbReference type="ARBA" id="ARBA00022741"/>
    </source>
</evidence>
<dbReference type="AlphaFoldDB" id="A0A7S7RFL3"/>
<evidence type="ECO:0000313" key="8">
    <source>
        <dbReference type="Proteomes" id="UP000593906"/>
    </source>
</evidence>
<dbReference type="InterPro" id="IPR011009">
    <property type="entry name" value="Kinase-like_dom_sf"/>
</dbReference>
<dbReference type="Proteomes" id="UP000593906">
    <property type="component" value="Chromosome 6"/>
</dbReference>
<feature type="non-terminal residue" evidence="7">
    <location>
        <position position="304"/>
    </location>
</feature>
<accession>A0A7S7RFL3</accession>
<dbReference type="GO" id="GO:0005524">
    <property type="term" value="F:ATP binding"/>
    <property type="evidence" value="ECO:0007669"/>
    <property type="project" value="UniProtKB-KW"/>
</dbReference>
<evidence type="ECO:0000313" key="7">
    <source>
        <dbReference type="EMBL" id="QOY40974.1"/>
    </source>
</evidence>
<dbReference type="PROSITE" id="PS00108">
    <property type="entry name" value="PROTEIN_KINASE_ST"/>
    <property type="match status" value="1"/>
</dbReference>
<evidence type="ECO:0000256" key="2">
    <source>
        <dbReference type="ARBA" id="ARBA00022679"/>
    </source>
</evidence>
<dbReference type="EMBL" id="CP044417">
    <property type="protein sequence ID" value="QOY40974.1"/>
    <property type="molecule type" value="Genomic_DNA"/>
</dbReference>
<keyword evidence="4" id="KW-0418">Kinase</keyword>
<dbReference type="SUPFAM" id="SSF56112">
    <property type="entry name" value="Protein kinase-like (PK-like)"/>
    <property type="match status" value="1"/>
</dbReference>
<gene>
    <name evidence="7" type="ORF">CPATCC_002607</name>
</gene>
<feature type="domain" description="Protein kinase" evidence="6">
    <location>
        <begin position="1"/>
        <end position="302"/>
    </location>
</feature>
<proteinExistence type="predicted"/>
<dbReference type="PANTHER" id="PTHR24351">
    <property type="entry name" value="RIBOSOMAL PROTEIN S6 KINASE"/>
    <property type="match status" value="1"/>
</dbReference>